<evidence type="ECO:0000313" key="2">
    <source>
        <dbReference type="Proteomes" id="UP000627781"/>
    </source>
</evidence>
<protein>
    <submittedName>
        <fullName evidence="1">Uncharacterized protein</fullName>
    </submittedName>
</protein>
<organism evidence="1 2">
    <name type="scientific">Clostridium cibarium</name>
    <dbReference type="NCBI Taxonomy" id="2762247"/>
    <lineage>
        <taxon>Bacteria</taxon>
        <taxon>Bacillati</taxon>
        <taxon>Bacillota</taxon>
        <taxon>Clostridia</taxon>
        <taxon>Eubacteriales</taxon>
        <taxon>Clostridiaceae</taxon>
        <taxon>Clostridium</taxon>
    </lineage>
</organism>
<comment type="caution">
    <text evidence="1">The sequence shown here is derived from an EMBL/GenBank/DDBJ whole genome shotgun (WGS) entry which is preliminary data.</text>
</comment>
<sequence length="55" mass="6275">MKQPDKVSIINSNLSITDETIGCYYGDNKIYPLDYAEISETDEGLDKKLCIKFQI</sequence>
<gene>
    <name evidence="1" type="ORF">H9661_19295</name>
</gene>
<dbReference type="RefSeq" id="WP_191770424.1">
    <property type="nucleotide sequence ID" value="NZ_JACSRA010000060.1"/>
</dbReference>
<keyword evidence="2" id="KW-1185">Reference proteome</keyword>
<proteinExistence type="predicted"/>
<dbReference type="EMBL" id="JACSRA010000060">
    <property type="protein sequence ID" value="MBD7913497.1"/>
    <property type="molecule type" value="Genomic_DNA"/>
</dbReference>
<dbReference type="Proteomes" id="UP000627781">
    <property type="component" value="Unassembled WGS sequence"/>
</dbReference>
<accession>A0ABR8PZ97</accession>
<evidence type="ECO:0000313" key="1">
    <source>
        <dbReference type="EMBL" id="MBD7913497.1"/>
    </source>
</evidence>
<name>A0ABR8PZ97_9CLOT</name>
<reference evidence="1 2" key="1">
    <citation type="submission" date="2020-08" db="EMBL/GenBank/DDBJ databases">
        <title>A Genomic Blueprint of the Chicken Gut Microbiome.</title>
        <authorList>
            <person name="Gilroy R."/>
            <person name="Ravi A."/>
            <person name="Getino M."/>
            <person name="Pursley I."/>
            <person name="Horton D.L."/>
            <person name="Alikhan N.-F."/>
            <person name="Baker D."/>
            <person name="Gharbi K."/>
            <person name="Hall N."/>
            <person name="Watson M."/>
            <person name="Adriaenssens E.M."/>
            <person name="Foster-Nyarko E."/>
            <person name="Jarju S."/>
            <person name="Secka A."/>
            <person name="Antonio M."/>
            <person name="Oren A."/>
            <person name="Chaudhuri R."/>
            <person name="La Ragione R.M."/>
            <person name="Hildebrand F."/>
            <person name="Pallen M.J."/>
        </authorList>
    </citation>
    <scope>NUCLEOTIDE SEQUENCE [LARGE SCALE GENOMIC DNA]</scope>
    <source>
        <strain evidence="1 2">Sa3CVN1</strain>
    </source>
</reference>